<dbReference type="PANTHER" id="PTHR10590:SF4">
    <property type="entry name" value="SOLUTE CARRIER FAMILY 28 MEMBER 3"/>
    <property type="match status" value="1"/>
</dbReference>
<evidence type="ECO:0000256" key="4">
    <source>
        <dbReference type="ARBA" id="ARBA00022692"/>
    </source>
</evidence>
<dbReference type="InterPro" id="IPR011642">
    <property type="entry name" value="Gate_dom"/>
</dbReference>
<keyword evidence="6 8" id="KW-0472">Membrane</keyword>
<feature type="compositionally biased region" description="Basic and acidic residues" evidence="7">
    <location>
        <begin position="1"/>
        <end position="30"/>
    </location>
</feature>
<evidence type="ECO:0000256" key="6">
    <source>
        <dbReference type="ARBA" id="ARBA00023136"/>
    </source>
</evidence>
<feature type="transmembrane region" description="Helical" evidence="8">
    <location>
        <begin position="537"/>
        <end position="558"/>
    </location>
</feature>
<feature type="transmembrane region" description="Helical" evidence="8">
    <location>
        <begin position="276"/>
        <end position="296"/>
    </location>
</feature>
<sequence>MSAADQDHIAAAHSVDDHRATDQTHNDVPAHGHNPSKQTGVDENPDLTLRYSHEHQHNHLHHNRASMAGRHDEVLYAEGTTYDKSNIGEKGPQDYSTHHLRTGPVNEKDFVAMEAGKATIEGPTATNVSEDEGRTHRVSRMYAKNKIFVHLFVWLLFTGWWIAGLILHRHDYGWLIPFLLYLAITLRIIFFWAPITIVTRPMHFVWNNTGVRVYQALPERTRTPLAALVAIAVILVGTFVSPESQDNTRGNRAISLLGLAIMLVVLYATSRDRSKIRWHTVIGGMLTQFVIAVFVLRTGAGYDIFNFISGLARDLLGFANQGTEFLTAASVLKLGWFLTGVVPPIIFFVSLVQLLYYFGVLQWFIGKFAVFFFWSLRVSGAEAVVAAASPFIGQGESAMLVRPFVPHLTLAEIHQVMTCGFATISGSVLVAYISLGLNAQAMVSSCIMSIPASLAVSKMRYPETEETITSGRCVVPDDDEHRATNALHAFANGAWLGIKIAGMIVATLLCIIALIGLINGLLGWWGKYINITQDGEAYLTLQLILGYICYPVAFLLGVPRDDLLQVAQLIGIKVIANEFVAYNSLTSEAEYINMSPRSKLIATYALCGFGNFGSLGTQIGVLSQIAPSRAGDVSKVALSALFSGVLSTLTSASIAGLLVTDQSTLSQST</sequence>
<evidence type="ECO:0000256" key="2">
    <source>
        <dbReference type="ARBA" id="ARBA00009033"/>
    </source>
</evidence>
<feature type="transmembrane region" description="Helical" evidence="8">
    <location>
        <begin position="225"/>
        <end position="241"/>
    </location>
</feature>
<dbReference type="AlphaFoldDB" id="A0AAN6DNZ5"/>
<proteinExistence type="inferred from homology"/>
<dbReference type="InterPro" id="IPR011657">
    <property type="entry name" value="CNT_C_dom"/>
</dbReference>
<reference evidence="12" key="1">
    <citation type="journal article" date="2022" name="bioRxiv">
        <title>Deciphering the potential niche of two novel black yeast fungi from a biological soil crust based on their genomes, phenotypes, and melanin regulation.</title>
        <authorList>
            <consortium name="DOE Joint Genome Institute"/>
            <person name="Carr E.C."/>
            <person name="Barton Q."/>
            <person name="Grambo S."/>
            <person name="Sullivan M."/>
            <person name="Renfro C.M."/>
            <person name="Kuo A."/>
            <person name="Pangilinan J."/>
            <person name="Lipzen A."/>
            <person name="Keymanesh K."/>
            <person name="Savage E."/>
            <person name="Barry K."/>
            <person name="Grigoriev I.V."/>
            <person name="Riekhof W.R."/>
            <person name="Harris S.S."/>
        </authorList>
    </citation>
    <scope>NUCLEOTIDE SEQUENCE</scope>
    <source>
        <strain evidence="12">JF 03-4F</strain>
    </source>
</reference>
<keyword evidence="4 8" id="KW-0812">Transmembrane</keyword>
<feature type="transmembrane region" description="Helical" evidence="8">
    <location>
        <begin position="637"/>
        <end position="659"/>
    </location>
</feature>
<feature type="domain" description="Concentrative nucleoside transporter C-terminal" evidence="10">
    <location>
        <begin position="442"/>
        <end position="656"/>
    </location>
</feature>
<keyword evidence="3" id="KW-1003">Cell membrane</keyword>
<dbReference type="PANTHER" id="PTHR10590">
    <property type="entry name" value="SODIUM/NUCLEOSIDE COTRANSPORTER"/>
    <property type="match status" value="1"/>
</dbReference>
<keyword evidence="5 8" id="KW-1133">Transmembrane helix</keyword>
<dbReference type="GO" id="GO:0015293">
    <property type="term" value="F:symporter activity"/>
    <property type="evidence" value="ECO:0007669"/>
    <property type="project" value="TreeGrafter"/>
</dbReference>
<evidence type="ECO:0000259" key="11">
    <source>
        <dbReference type="Pfam" id="PF07670"/>
    </source>
</evidence>
<name>A0AAN6DNZ5_9EURO</name>
<dbReference type="InterPro" id="IPR002668">
    <property type="entry name" value="CNT_N_dom"/>
</dbReference>
<feature type="transmembrane region" description="Helical" evidence="8">
    <location>
        <begin position="334"/>
        <end position="358"/>
    </location>
</feature>
<gene>
    <name evidence="12" type="ORF">EDD36DRAFT_73759</name>
</gene>
<evidence type="ECO:0000256" key="3">
    <source>
        <dbReference type="ARBA" id="ARBA00022475"/>
    </source>
</evidence>
<evidence type="ECO:0000256" key="1">
    <source>
        <dbReference type="ARBA" id="ARBA00004651"/>
    </source>
</evidence>
<dbReference type="InterPro" id="IPR008276">
    <property type="entry name" value="C_nuclsd_transpt"/>
</dbReference>
<keyword evidence="13" id="KW-1185">Reference proteome</keyword>
<dbReference type="GO" id="GO:0005886">
    <property type="term" value="C:plasma membrane"/>
    <property type="evidence" value="ECO:0007669"/>
    <property type="project" value="UniProtKB-SubCell"/>
</dbReference>
<feature type="region of interest" description="Disordered" evidence="7">
    <location>
        <begin position="1"/>
        <end position="45"/>
    </location>
</feature>
<comment type="subcellular location">
    <subcellularLocation>
        <location evidence="1">Cell membrane</location>
        <topology evidence="1">Multi-pass membrane protein</topology>
    </subcellularLocation>
</comment>
<feature type="transmembrane region" description="Helical" evidence="8">
    <location>
        <begin position="601"/>
        <end position="625"/>
    </location>
</feature>
<evidence type="ECO:0000313" key="13">
    <source>
        <dbReference type="Proteomes" id="UP001203852"/>
    </source>
</evidence>
<feature type="transmembrane region" description="Helical" evidence="8">
    <location>
        <begin position="253"/>
        <end position="269"/>
    </location>
</feature>
<feature type="transmembrane region" description="Helical" evidence="8">
    <location>
        <begin position="500"/>
        <end position="525"/>
    </location>
</feature>
<dbReference type="GO" id="GO:0005337">
    <property type="term" value="F:nucleoside transmembrane transporter activity"/>
    <property type="evidence" value="ECO:0007669"/>
    <property type="project" value="InterPro"/>
</dbReference>
<feature type="transmembrane region" description="Helical" evidence="8">
    <location>
        <begin position="147"/>
        <end position="168"/>
    </location>
</feature>
<comment type="similarity">
    <text evidence="2">Belongs to the concentrative nucleoside transporter (CNT) (TC 2.A.41) family.</text>
</comment>
<protein>
    <submittedName>
        <fullName evidence="12">CNT family concentrative nucleoside transporter</fullName>
    </submittedName>
</protein>
<evidence type="ECO:0000259" key="9">
    <source>
        <dbReference type="Pfam" id="PF01773"/>
    </source>
</evidence>
<evidence type="ECO:0000259" key="10">
    <source>
        <dbReference type="Pfam" id="PF07662"/>
    </source>
</evidence>
<accession>A0AAN6DNZ5</accession>
<dbReference type="Pfam" id="PF07670">
    <property type="entry name" value="Gate"/>
    <property type="match status" value="1"/>
</dbReference>
<feature type="domain" description="Concentrative nucleoside transporter N-terminal" evidence="9">
    <location>
        <begin position="257"/>
        <end position="327"/>
    </location>
</feature>
<organism evidence="12 13">
    <name type="scientific">Exophiala viscosa</name>
    <dbReference type="NCBI Taxonomy" id="2486360"/>
    <lineage>
        <taxon>Eukaryota</taxon>
        <taxon>Fungi</taxon>
        <taxon>Dikarya</taxon>
        <taxon>Ascomycota</taxon>
        <taxon>Pezizomycotina</taxon>
        <taxon>Eurotiomycetes</taxon>
        <taxon>Chaetothyriomycetidae</taxon>
        <taxon>Chaetothyriales</taxon>
        <taxon>Herpotrichiellaceae</taxon>
        <taxon>Exophiala</taxon>
    </lineage>
</organism>
<evidence type="ECO:0000256" key="7">
    <source>
        <dbReference type="SAM" id="MobiDB-lite"/>
    </source>
</evidence>
<evidence type="ECO:0000256" key="5">
    <source>
        <dbReference type="ARBA" id="ARBA00022989"/>
    </source>
</evidence>
<feature type="transmembrane region" description="Helical" evidence="8">
    <location>
        <begin position="174"/>
        <end position="193"/>
    </location>
</feature>
<feature type="transmembrane region" description="Helical" evidence="8">
    <location>
        <begin position="370"/>
        <end position="393"/>
    </location>
</feature>
<dbReference type="Pfam" id="PF07662">
    <property type="entry name" value="Nucleos_tra2_C"/>
    <property type="match status" value="1"/>
</dbReference>
<feature type="transmembrane region" description="Helical" evidence="8">
    <location>
        <begin position="413"/>
        <end position="435"/>
    </location>
</feature>
<feature type="domain" description="Nucleoside transporter/FeoB GTPase Gate" evidence="11">
    <location>
        <begin position="339"/>
        <end position="435"/>
    </location>
</feature>
<dbReference type="Pfam" id="PF01773">
    <property type="entry name" value="Nucleos_tra2_N"/>
    <property type="match status" value="1"/>
</dbReference>
<evidence type="ECO:0000313" key="12">
    <source>
        <dbReference type="EMBL" id="KAI1609526.1"/>
    </source>
</evidence>
<dbReference type="EMBL" id="MU404360">
    <property type="protein sequence ID" value="KAI1609526.1"/>
    <property type="molecule type" value="Genomic_DNA"/>
</dbReference>
<comment type="caution">
    <text evidence="12">The sequence shown here is derived from an EMBL/GenBank/DDBJ whole genome shotgun (WGS) entry which is preliminary data.</text>
</comment>
<evidence type="ECO:0000256" key="8">
    <source>
        <dbReference type="SAM" id="Phobius"/>
    </source>
</evidence>
<dbReference type="Proteomes" id="UP001203852">
    <property type="component" value="Unassembled WGS sequence"/>
</dbReference>